<reference evidence="2" key="1">
    <citation type="submission" date="2016-11" db="EMBL/GenBank/DDBJ databases">
        <authorList>
            <person name="Varghese N."/>
            <person name="Submissions S."/>
        </authorList>
    </citation>
    <scope>NUCLEOTIDE SEQUENCE [LARGE SCALE GENOMIC DNA]</scope>
    <source>
        <strain evidence="2">DSM 22623</strain>
    </source>
</reference>
<accession>A0A1M6CMG3</accession>
<sequence>MKHYILFLFLCSSLLVSPRLYSNIDCLKHIEQVQNPRDREIPKDEEKQRGLDLLANEIIEGIDEIDIRKTARSSIFETSYGFRWKMVNLHTGKRIIIKVDKDFKLISARYSDNSKIMRP</sequence>
<evidence type="ECO:0000313" key="2">
    <source>
        <dbReference type="Proteomes" id="UP000184432"/>
    </source>
</evidence>
<keyword evidence="2" id="KW-1185">Reference proteome</keyword>
<evidence type="ECO:0000313" key="1">
    <source>
        <dbReference type="EMBL" id="SHI62180.1"/>
    </source>
</evidence>
<gene>
    <name evidence="1" type="ORF">SAMN04488508_102186</name>
</gene>
<dbReference type="EMBL" id="FQYP01000002">
    <property type="protein sequence ID" value="SHI62180.1"/>
    <property type="molecule type" value="Genomic_DNA"/>
</dbReference>
<proteinExistence type="predicted"/>
<dbReference type="AlphaFoldDB" id="A0A1M6CMG3"/>
<dbReference type="Proteomes" id="UP000184432">
    <property type="component" value="Unassembled WGS sequence"/>
</dbReference>
<organism evidence="1 2">
    <name type="scientific">Aquimarina spongiae</name>
    <dbReference type="NCBI Taxonomy" id="570521"/>
    <lineage>
        <taxon>Bacteria</taxon>
        <taxon>Pseudomonadati</taxon>
        <taxon>Bacteroidota</taxon>
        <taxon>Flavobacteriia</taxon>
        <taxon>Flavobacteriales</taxon>
        <taxon>Flavobacteriaceae</taxon>
        <taxon>Aquimarina</taxon>
    </lineage>
</organism>
<name>A0A1M6CMG3_9FLAO</name>
<protein>
    <submittedName>
        <fullName evidence="1">Uncharacterized protein</fullName>
    </submittedName>
</protein>